<keyword evidence="1" id="KW-0175">Coiled coil</keyword>
<dbReference type="OrthoDB" id="342351at2759"/>
<reference evidence="4 5" key="1">
    <citation type="submission" date="2014-04" db="EMBL/GenBank/DDBJ databases">
        <title>Comparative Genomics of Cryptosporidium Species.</title>
        <authorList>
            <person name="Silva J.C."/>
            <person name="Su Q."/>
            <person name="Chalmers R."/>
            <person name="Chibucos M.C."/>
            <person name="Elwin K."/>
            <person name="Godinez A."/>
            <person name="Guo F."/>
            <person name="Huynh K."/>
            <person name="Orvis J."/>
            <person name="Ott S."/>
            <person name="Sadzewicz L."/>
            <person name="Sengamalay N."/>
            <person name="Shetty A."/>
            <person name="Sun M."/>
            <person name="Tallon L."/>
            <person name="Xiao L."/>
            <person name="Zhang H."/>
            <person name="Fraser C.M."/>
            <person name="Zhu G."/>
            <person name="Kissinger J."/>
            <person name="Widmer G."/>
        </authorList>
    </citation>
    <scope>NUCLEOTIDE SEQUENCE [LARGE SCALE GENOMIC DNA]</scope>
    <source>
        <strain evidence="4 5">UKMEL1</strain>
    </source>
</reference>
<keyword evidence="3" id="KW-0732">Signal</keyword>
<feature type="chain" id="PRO_5015203247" evidence="3">
    <location>
        <begin position="31"/>
        <end position="1578"/>
    </location>
</feature>
<feature type="compositionally biased region" description="Acidic residues" evidence="2">
    <location>
        <begin position="52"/>
        <end position="63"/>
    </location>
</feature>
<feature type="region of interest" description="Disordered" evidence="2">
    <location>
        <begin position="362"/>
        <end position="397"/>
    </location>
</feature>
<proteinExistence type="predicted"/>
<dbReference type="EMBL" id="JIBK01000016">
    <property type="protein sequence ID" value="POM83566.1"/>
    <property type="molecule type" value="Genomic_DNA"/>
</dbReference>
<evidence type="ECO:0000313" key="5">
    <source>
        <dbReference type="Proteomes" id="UP000236928"/>
    </source>
</evidence>
<dbReference type="VEuPathDB" id="CryptoDB:CmeUKMEL1_08035"/>
<comment type="caution">
    <text evidence="4">The sequence shown here is derived from an EMBL/GenBank/DDBJ whole genome shotgun (WGS) entry which is preliminary data.</text>
</comment>
<evidence type="ECO:0000313" key="4">
    <source>
        <dbReference type="EMBL" id="POM83566.1"/>
    </source>
</evidence>
<dbReference type="Proteomes" id="UP000236928">
    <property type="component" value="Unassembled WGS sequence"/>
</dbReference>
<organism evidence="4 5">
    <name type="scientific">Cryptosporidium meleagridis</name>
    <dbReference type="NCBI Taxonomy" id="93969"/>
    <lineage>
        <taxon>Eukaryota</taxon>
        <taxon>Sar</taxon>
        <taxon>Alveolata</taxon>
        <taxon>Apicomplexa</taxon>
        <taxon>Conoidasida</taxon>
        <taxon>Coccidia</taxon>
        <taxon>Eucoccidiorida</taxon>
        <taxon>Eimeriorina</taxon>
        <taxon>Cryptosporidiidae</taxon>
        <taxon>Cryptosporidium</taxon>
    </lineage>
</organism>
<evidence type="ECO:0000256" key="1">
    <source>
        <dbReference type="SAM" id="Coils"/>
    </source>
</evidence>
<gene>
    <name evidence="4" type="ORF">CmeUKMEL1_08035</name>
</gene>
<feature type="signal peptide" evidence="3">
    <location>
        <begin position="1"/>
        <end position="30"/>
    </location>
</feature>
<feature type="region of interest" description="Disordered" evidence="2">
    <location>
        <begin position="1349"/>
        <end position="1368"/>
    </location>
</feature>
<evidence type="ECO:0000256" key="2">
    <source>
        <dbReference type="SAM" id="MobiDB-lite"/>
    </source>
</evidence>
<keyword evidence="5" id="KW-1185">Reference proteome</keyword>
<feature type="coiled-coil region" evidence="1">
    <location>
        <begin position="1007"/>
        <end position="1068"/>
    </location>
</feature>
<name>A0A2P4Z0P5_9CRYT</name>
<sequence length="1578" mass="175504">MKAIFASRAKLAWLCIFLVFLFLTIDQTLGASQRKSVDQATQTGPNNQESSMTEEADSSEAEANEQSPDISIALMDPSGNFPAPKEYSQVDQGTSTESHKVVIPKAPAFQGEIEEVSEGEGVISPFDKQTSTDDLEFAQFEKIKEEPFIYSMPIDSEKAKLRDIKQLQYTVEPEVSLDEYEIGKDVAKDSELYYSYKEKVANEKKVLSEVLKVVSDAEKYRKSIDDNIKSLILSVNQIKDAIGQHEEQLLNMQKSGTVPNVSIVAQEDEIARLKLRYQEAYGHFMSEKRKRDSAINLVFKARKQQLNIEERIKRTEEKIKLLESQLDIHEDPSVPVEPLEILKEPDVEVKQSYIQDDLSLVPRRSDVDMTPNSYDASHGLEAEESTGAPEESPVSPDILVEKPVKTPETLSIPEISPITPKDVSVNPIATDTTTITATQVPTSSKFQKFDITKFVKAALSSYFVDQAQLNQHASSVASKINLINFAMSCIFEVDLLFKKLNLRNGSSYNSSDAIKVCRQVWRESYTEMVRFYKTFTPSTLRAIFKLSIQADQEAVSVLTNYYVEEQFATIAKHVDGTSLPACKSVVTQLFKSADFQESLIDSICQKYSYYLNEYSELITNRDQLKLFAAKLAVFGSAPYSYDSAPFSSSNDLDQMISEFDYNSLTSGSSFYAQCLKIFSSSYGPESIYGLSNNAVQSVCTSAQATFNKALPHGVDVVIFSSKLFPIDLIPLLSGATTISFYGLTLTGSTEVLLPKDVSASPHASLPPQSISDLSPALQISLQVLDEQSKTQKFLQEQQKSINKILENPLSTSDMHKIVDVIKQLNDKQKAVEQEIIGASPIGEIQRIFIAVPESKTSLEVSAEASIEVSVASMFVERVSSQQNALSSQISQLESILRSPSLSQEDRTLTKEILKDTETRKSELASQLEEAISSIPASISGISDSPSISMSSSISISPSATDKTAFDSSITELKTLYMDISNSNKEAQRLVQNIGSSPISDSSMKNDFESLTKKVQKVSSKLSRINRKLQQPNISFKSKDEIEEFKKILQKLLHASRQLTEKLKSLERNISGNSQAMNATPSLTLSPILTQSTLSKSPLPSSTSKISSLLVRIQHVQSQIEKYLSVLRERRLQKNERRALKKFFADVEPRLNVLYKLLIKISSTHNQAQLADFALRYFEQIMEVYNTQKLLLKNYLIYSKRSETSSDGVKINSMISDIAEKQSNIEKLFSDAGSKKGVTSQKDASVSEFNSVSSPSSIIEPEVLTKPAPGYQKPKKLILPTIPYFRRPSVPKPRLNYSNVRRDERGVPITSGPVVGSKVGEKALDYVEKALVRQKTPGLYPEGYVVPGSAARKPVRPSRGQKTEVSSSIKPQNRDVFCTRIGYSSMTPRGNQIAFRLYMKSTKILPRSSVSTMDRRNACDISSSIQETKTAKECARILYPTLLRLGYTVSQSRVEKVCVAIGIDGKVEGCSSLISYRSSSPYAFTPLEEERANKLYSIFYKLQTIGTIPQSSIPFHLVCHVFESMKASLQKNETFSSFFAYECSSAFEQQASHDGHPFTTSQSNAILKACEESGFPSSN</sequence>
<feature type="region of interest" description="Disordered" evidence="2">
    <location>
        <begin position="36"/>
        <end position="101"/>
    </location>
</feature>
<accession>A0A2P4Z0P5</accession>
<feature type="compositionally biased region" description="Polar residues" evidence="2">
    <location>
        <begin position="36"/>
        <end position="48"/>
    </location>
</feature>
<protein>
    <submittedName>
        <fullName evidence="4">Uncharacterized protein</fullName>
    </submittedName>
</protein>
<evidence type="ECO:0000256" key="3">
    <source>
        <dbReference type="SAM" id="SignalP"/>
    </source>
</evidence>